<feature type="compositionally biased region" description="Polar residues" evidence="1">
    <location>
        <begin position="1"/>
        <end position="24"/>
    </location>
</feature>
<dbReference type="AlphaFoldDB" id="A0A0E9WFS6"/>
<evidence type="ECO:0000256" key="1">
    <source>
        <dbReference type="SAM" id="MobiDB-lite"/>
    </source>
</evidence>
<name>A0A0E9WFS6_ANGAN</name>
<evidence type="ECO:0000313" key="2">
    <source>
        <dbReference type="EMBL" id="JAH88323.1"/>
    </source>
</evidence>
<feature type="region of interest" description="Disordered" evidence="1">
    <location>
        <begin position="1"/>
        <end position="72"/>
    </location>
</feature>
<sequence length="72" mass="7844">MTVTDSFKQTSQTHSINLKNQNGFSAPGEILPCPDGISGSADVNPIRRPDDAQTSRTWLPSELQQNQSTPQC</sequence>
<proteinExistence type="predicted"/>
<reference evidence="2" key="2">
    <citation type="journal article" date="2015" name="Fish Shellfish Immunol.">
        <title>Early steps in the European eel (Anguilla anguilla)-Vibrio vulnificus interaction in the gills: Role of the RtxA13 toxin.</title>
        <authorList>
            <person name="Callol A."/>
            <person name="Pajuelo D."/>
            <person name="Ebbesson L."/>
            <person name="Teles M."/>
            <person name="MacKenzie S."/>
            <person name="Amaro C."/>
        </authorList>
    </citation>
    <scope>NUCLEOTIDE SEQUENCE</scope>
</reference>
<accession>A0A0E9WFS6</accession>
<feature type="compositionally biased region" description="Polar residues" evidence="1">
    <location>
        <begin position="54"/>
        <end position="72"/>
    </location>
</feature>
<reference evidence="2" key="1">
    <citation type="submission" date="2014-11" db="EMBL/GenBank/DDBJ databases">
        <authorList>
            <person name="Amaro Gonzalez C."/>
        </authorList>
    </citation>
    <scope>NUCLEOTIDE SEQUENCE</scope>
</reference>
<dbReference type="EMBL" id="GBXM01020254">
    <property type="protein sequence ID" value="JAH88323.1"/>
    <property type="molecule type" value="Transcribed_RNA"/>
</dbReference>
<protein>
    <submittedName>
        <fullName evidence="2">Uncharacterized protein</fullName>
    </submittedName>
</protein>
<organism evidence="2">
    <name type="scientific">Anguilla anguilla</name>
    <name type="common">European freshwater eel</name>
    <name type="synonym">Muraena anguilla</name>
    <dbReference type="NCBI Taxonomy" id="7936"/>
    <lineage>
        <taxon>Eukaryota</taxon>
        <taxon>Metazoa</taxon>
        <taxon>Chordata</taxon>
        <taxon>Craniata</taxon>
        <taxon>Vertebrata</taxon>
        <taxon>Euteleostomi</taxon>
        <taxon>Actinopterygii</taxon>
        <taxon>Neopterygii</taxon>
        <taxon>Teleostei</taxon>
        <taxon>Anguilliformes</taxon>
        <taxon>Anguillidae</taxon>
        <taxon>Anguilla</taxon>
    </lineage>
</organism>